<dbReference type="InterPro" id="IPR058596">
    <property type="entry name" value="TraC-like_dom"/>
</dbReference>
<evidence type="ECO:0000259" key="1">
    <source>
        <dbReference type="Pfam" id="PF26593"/>
    </source>
</evidence>
<dbReference type="AlphaFoldDB" id="A0A1G2MLI0"/>
<dbReference type="STRING" id="1802306.A3C72_02900"/>
<comment type="caution">
    <text evidence="2">The sequence shown here is derived from an EMBL/GenBank/DDBJ whole genome shotgun (WGS) entry which is preliminary data.</text>
</comment>
<dbReference type="Proteomes" id="UP000177130">
    <property type="component" value="Unassembled WGS sequence"/>
</dbReference>
<reference evidence="2 3" key="1">
    <citation type="journal article" date="2016" name="Nat. Commun.">
        <title>Thousands of microbial genomes shed light on interconnected biogeochemical processes in an aquifer system.</title>
        <authorList>
            <person name="Anantharaman K."/>
            <person name="Brown C.T."/>
            <person name="Hug L.A."/>
            <person name="Sharon I."/>
            <person name="Castelle C.J."/>
            <person name="Probst A.J."/>
            <person name="Thomas B.C."/>
            <person name="Singh A."/>
            <person name="Wilkins M.J."/>
            <person name="Karaoz U."/>
            <person name="Brodie E.L."/>
            <person name="Williams K.H."/>
            <person name="Hubbard S.S."/>
            <person name="Banfield J.F."/>
        </authorList>
    </citation>
    <scope>NUCLEOTIDE SEQUENCE [LARGE SCALE GENOMIC DNA]</scope>
</reference>
<protein>
    <recommendedName>
        <fullName evidence="1">TraC-like domain-containing protein</fullName>
    </recommendedName>
</protein>
<evidence type="ECO:0000313" key="3">
    <source>
        <dbReference type="Proteomes" id="UP000177130"/>
    </source>
</evidence>
<organism evidence="2 3">
    <name type="scientific">Candidatus Taylorbacteria bacterium RIFCSPHIGHO2_02_FULL_43_32b</name>
    <dbReference type="NCBI Taxonomy" id="1802306"/>
    <lineage>
        <taxon>Bacteria</taxon>
        <taxon>Candidatus Tayloriibacteriota</taxon>
    </lineage>
</organism>
<name>A0A1G2MLI0_9BACT</name>
<sequence>MTSKSTQDFVSIKEIRDGVVILKDNSMRLVILTTSVNFALKSEDLQQAIIAQFQNFLNSLDFSVQIFIQSRRFDIEPYLVQLEERHKSQLNELMKIQTREYINFIRDFTENTNIMSKHFFVVIPYAASLLSKGGGSVTDKISSAVPMSFLGKKEDRAGTAKKTEESFLDNKIQLEQRASVVEQGLLRVGLRTARLDTEELIEFYYKMFNPGDLAKPAKVTQ</sequence>
<gene>
    <name evidence="2" type="ORF">A3C72_02900</name>
</gene>
<proteinExistence type="predicted"/>
<accession>A0A1G2MLI0</accession>
<evidence type="ECO:0000313" key="2">
    <source>
        <dbReference type="EMBL" id="OHA24059.1"/>
    </source>
</evidence>
<dbReference type="EMBL" id="MHRK01000019">
    <property type="protein sequence ID" value="OHA24059.1"/>
    <property type="molecule type" value="Genomic_DNA"/>
</dbReference>
<feature type="domain" description="TraC-like" evidence="1">
    <location>
        <begin position="23"/>
        <end position="204"/>
    </location>
</feature>
<dbReference type="Pfam" id="PF26593">
    <property type="entry name" value="TraC-like"/>
    <property type="match status" value="1"/>
</dbReference>